<comment type="caution">
    <text evidence="5">Lacks conserved residue(s) required for the propagation of feature annotation.</text>
</comment>
<comment type="function">
    <text evidence="5">Plays a role in cell envelope biogenesis, maintenance of cell envelope integrity and membrane homeostasis.</text>
</comment>
<keyword evidence="5" id="KW-0997">Cell inner membrane</keyword>
<dbReference type="RefSeq" id="WP_109667558.1">
    <property type="nucleotide sequence ID" value="NZ_QGGW01000003.1"/>
</dbReference>
<keyword evidence="2 5" id="KW-0812">Transmembrane</keyword>
<dbReference type="PANTHER" id="PTHR36917">
    <property type="entry name" value="INTRACELLULAR SEPTATION PROTEIN A-RELATED"/>
    <property type="match status" value="1"/>
</dbReference>
<name>A0A316GKE0_9RHOB</name>
<evidence type="ECO:0000256" key="2">
    <source>
        <dbReference type="ARBA" id="ARBA00022692"/>
    </source>
</evidence>
<evidence type="ECO:0000313" key="6">
    <source>
        <dbReference type="EMBL" id="PWK61106.1"/>
    </source>
</evidence>
<dbReference type="EMBL" id="QGGW01000003">
    <property type="protein sequence ID" value="PWK61106.1"/>
    <property type="molecule type" value="Genomic_DNA"/>
</dbReference>
<feature type="transmembrane region" description="Helical" evidence="5">
    <location>
        <begin position="73"/>
        <end position="91"/>
    </location>
</feature>
<dbReference type="PANTHER" id="PTHR36917:SF1">
    <property type="entry name" value="INNER MEMBRANE-SPANNING PROTEIN YCIB"/>
    <property type="match status" value="1"/>
</dbReference>
<dbReference type="OrthoDB" id="9788219at2"/>
<gene>
    <name evidence="5" type="primary">yciB</name>
    <name evidence="6" type="ORF">C7455_103306</name>
</gene>
<reference evidence="6 7" key="1">
    <citation type="submission" date="2018-05" db="EMBL/GenBank/DDBJ databases">
        <title>Genomic Encyclopedia of Type Strains, Phase IV (KMG-IV): sequencing the most valuable type-strain genomes for metagenomic binning, comparative biology and taxonomic classification.</title>
        <authorList>
            <person name="Goeker M."/>
        </authorList>
    </citation>
    <scope>NUCLEOTIDE SEQUENCE [LARGE SCALE GENOMIC DNA]</scope>
    <source>
        <strain evidence="6 7">DSM 16097</strain>
    </source>
</reference>
<keyword evidence="1 5" id="KW-1003">Cell membrane</keyword>
<keyword evidence="7" id="KW-1185">Reference proteome</keyword>
<proteinExistence type="inferred from homology"/>
<dbReference type="InterPro" id="IPR006008">
    <property type="entry name" value="YciB"/>
</dbReference>
<organism evidence="6 7">
    <name type="scientific">Roseicyclus mahoneyensis</name>
    <dbReference type="NCBI Taxonomy" id="164332"/>
    <lineage>
        <taxon>Bacteria</taxon>
        <taxon>Pseudomonadati</taxon>
        <taxon>Pseudomonadota</taxon>
        <taxon>Alphaproteobacteria</taxon>
        <taxon>Rhodobacterales</taxon>
        <taxon>Roseobacteraceae</taxon>
        <taxon>Roseicyclus</taxon>
    </lineage>
</organism>
<dbReference type="Proteomes" id="UP000245708">
    <property type="component" value="Unassembled WGS sequence"/>
</dbReference>
<keyword evidence="4 5" id="KW-0472">Membrane</keyword>
<sequence>MHVEKPINPWLRQALELGPPILFFLAYMRFQDVTWTIGGRDYDGFILVTAGFVPLLLLSMAVLWKLTGKVSRLQVFTAVMVIVFGGLTVWLNDERFFKMKTTLVYGFFAVTLGIGLLRGQGWLKVLMGEMLPMSDRGWLILSRRLAMAFAAMAVANEAVWRTQSTEFWVTFETFGLPAFLFVAFMSQAKLIERESLSAGGDDPDDQGGAA</sequence>
<evidence type="ECO:0000256" key="4">
    <source>
        <dbReference type="ARBA" id="ARBA00023136"/>
    </source>
</evidence>
<keyword evidence="3 5" id="KW-1133">Transmembrane helix</keyword>
<dbReference type="HAMAP" id="MF_00189">
    <property type="entry name" value="YciB"/>
    <property type="match status" value="1"/>
</dbReference>
<accession>A0A316GKE0</accession>
<dbReference type="GO" id="GO:0005886">
    <property type="term" value="C:plasma membrane"/>
    <property type="evidence" value="ECO:0007669"/>
    <property type="project" value="UniProtKB-SubCell"/>
</dbReference>
<evidence type="ECO:0000256" key="5">
    <source>
        <dbReference type="HAMAP-Rule" id="MF_00189"/>
    </source>
</evidence>
<protein>
    <recommendedName>
        <fullName evidence="5">Inner membrane-spanning protein YciB</fullName>
    </recommendedName>
</protein>
<feature type="transmembrane region" description="Helical" evidence="5">
    <location>
        <begin position="45"/>
        <end position="66"/>
    </location>
</feature>
<comment type="similarity">
    <text evidence="5">Belongs to the YciB family.</text>
</comment>
<comment type="subcellular location">
    <subcellularLocation>
        <location evidence="5">Cell inner membrane</location>
        <topology evidence="5">Multi-pass membrane protein</topology>
    </subcellularLocation>
</comment>
<dbReference type="Pfam" id="PF04279">
    <property type="entry name" value="IspA"/>
    <property type="match status" value="1"/>
</dbReference>
<dbReference type="AlphaFoldDB" id="A0A316GKE0"/>
<evidence type="ECO:0000256" key="3">
    <source>
        <dbReference type="ARBA" id="ARBA00022989"/>
    </source>
</evidence>
<evidence type="ECO:0000313" key="7">
    <source>
        <dbReference type="Proteomes" id="UP000245708"/>
    </source>
</evidence>
<feature type="transmembrane region" description="Helical" evidence="5">
    <location>
        <begin position="103"/>
        <end position="125"/>
    </location>
</feature>
<comment type="caution">
    <text evidence="6">The sequence shown here is derived from an EMBL/GenBank/DDBJ whole genome shotgun (WGS) entry which is preliminary data.</text>
</comment>
<evidence type="ECO:0000256" key="1">
    <source>
        <dbReference type="ARBA" id="ARBA00022475"/>
    </source>
</evidence>